<dbReference type="AlphaFoldDB" id="A0A1N6BDS9"/>
<feature type="chain" id="PRO_5038706294" description="Secreted protein" evidence="2">
    <location>
        <begin position="25"/>
        <end position="355"/>
    </location>
</feature>
<feature type="region of interest" description="Disordered" evidence="1">
    <location>
        <begin position="254"/>
        <end position="282"/>
    </location>
</feature>
<evidence type="ECO:0000313" key="4">
    <source>
        <dbReference type="Proteomes" id="UP000185124"/>
    </source>
</evidence>
<evidence type="ECO:0000256" key="1">
    <source>
        <dbReference type="SAM" id="MobiDB-lite"/>
    </source>
</evidence>
<evidence type="ECO:0008006" key="5">
    <source>
        <dbReference type="Google" id="ProtNLM"/>
    </source>
</evidence>
<accession>A0A1N6BDS9</accession>
<feature type="compositionally biased region" description="Basic and acidic residues" evidence="1">
    <location>
        <begin position="63"/>
        <end position="99"/>
    </location>
</feature>
<evidence type="ECO:0000313" key="3">
    <source>
        <dbReference type="EMBL" id="SIN44234.1"/>
    </source>
</evidence>
<gene>
    <name evidence="3" type="ORF">SAMN04489832_7202</name>
</gene>
<organism evidence="3 4">
    <name type="scientific">Micromonospora cremea</name>
    <dbReference type="NCBI Taxonomy" id="709881"/>
    <lineage>
        <taxon>Bacteria</taxon>
        <taxon>Bacillati</taxon>
        <taxon>Actinomycetota</taxon>
        <taxon>Actinomycetes</taxon>
        <taxon>Micromonosporales</taxon>
        <taxon>Micromonosporaceae</taxon>
        <taxon>Micromonospora</taxon>
    </lineage>
</organism>
<protein>
    <recommendedName>
        <fullName evidence="5">Secreted protein</fullName>
    </recommendedName>
</protein>
<feature type="signal peptide" evidence="2">
    <location>
        <begin position="1"/>
        <end position="24"/>
    </location>
</feature>
<keyword evidence="4" id="KW-1185">Reference proteome</keyword>
<reference evidence="4" key="1">
    <citation type="submission" date="2016-12" db="EMBL/GenBank/DDBJ databases">
        <authorList>
            <person name="Varghese N."/>
            <person name="Submissions S."/>
        </authorList>
    </citation>
    <scope>NUCLEOTIDE SEQUENCE [LARGE SCALE GENOMIC DNA]</scope>
    <source>
        <strain evidence="4">DSM 45599</strain>
    </source>
</reference>
<proteinExistence type="predicted"/>
<sequence length="355" mass="37410">MRQPLARFAMRGLLLTALSLGVWAAADATAPGTAWADDRQPGVVADLLGAAGETIDALIPDRPVVDRKPDAGREPKPKPPAEQGRPEQPKLGTRPERAQLKPAVRPASGRHTKPAADTSTAPQAGPLRAVTDTVTSLTDEALPRVDRLLERVLDRPLIDRLDQVVTQPGAKLREELTPVCPSLDPILRPIVGAPVGLPTLGVVPQPTDHLSQRPTVFQPRAPLAHGTIGWARAPAPAPVHPADADVRAVVLDGDLDRAPGSGPPPPSPTAEASSGKVPPYGAATEAPVWTQQQNEALVQQVHAQTEALQKAVVTFLAEGDQEAEQILRESERIIAGNAGNAGQGSPGLRPVRRIH</sequence>
<keyword evidence="2" id="KW-0732">Signal</keyword>
<name>A0A1N6BDS9_9ACTN</name>
<dbReference type="Proteomes" id="UP000185124">
    <property type="component" value="Unassembled WGS sequence"/>
</dbReference>
<evidence type="ECO:0000256" key="2">
    <source>
        <dbReference type="SAM" id="SignalP"/>
    </source>
</evidence>
<dbReference type="EMBL" id="FSQT01000002">
    <property type="protein sequence ID" value="SIN44234.1"/>
    <property type="molecule type" value="Genomic_DNA"/>
</dbReference>
<feature type="region of interest" description="Disordered" evidence="1">
    <location>
        <begin position="59"/>
        <end position="126"/>
    </location>
</feature>